<evidence type="ECO:0000256" key="1">
    <source>
        <dbReference type="ARBA" id="ARBA00022603"/>
    </source>
</evidence>
<dbReference type="AlphaFoldDB" id="A0A328C8S0"/>
<dbReference type="InterPro" id="IPR002792">
    <property type="entry name" value="TRAM_dom"/>
</dbReference>
<feature type="binding site" evidence="4">
    <location>
        <position position="374"/>
    </location>
    <ligand>
        <name>S-adenosyl-L-methionine</name>
        <dbReference type="ChEBI" id="CHEBI:59789"/>
    </ligand>
</feature>
<accession>A0A328C8S0</accession>
<dbReference type="Gene3D" id="2.40.50.1070">
    <property type="match status" value="1"/>
</dbReference>
<dbReference type="PANTHER" id="PTHR11061">
    <property type="entry name" value="RNA M5U METHYLTRANSFERASE"/>
    <property type="match status" value="1"/>
</dbReference>
<dbReference type="SUPFAM" id="SSF50249">
    <property type="entry name" value="Nucleic acid-binding proteins"/>
    <property type="match status" value="1"/>
</dbReference>
<dbReference type="Pfam" id="PF05958">
    <property type="entry name" value="tRNA_U5-meth_tr"/>
    <property type="match status" value="1"/>
</dbReference>
<gene>
    <name evidence="7" type="ORF">DL240_13475</name>
</gene>
<dbReference type="GO" id="GO:0032259">
    <property type="term" value="P:methylation"/>
    <property type="evidence" value="ECO:0007669"/>
    <property type="project" value="UniProtKB-KW"/>
</dbReference>
<sequence>MSGRVQNEITWRTARHSSFNLKPWRRSAYIKAIDAFEPQRLKRAKHMILELSRGFRHGDEVELTIDKMNERGLGVAFVETVIGPQKMEKRYEVFVRKAIPGDRVRVRIDKTRRKRASATLLEILEPSQLRIEPRCRHFGTREEAEKGCGGCTLQSMRYRHQLAIKERLIKENFQRVGLDPGLVLPLKGMDEPWYYRNKMEFTFGDDAERHFALGLYPSGYKFEILNLQECHLQSEFVSRFVPAMSHFCASVGLEPYHSRRDEGWLRNLTIREGKRTGEVMVELMTSPATEVRLGTETVDAEQAARAFAAEAQRLASEFGRPITSFYWSRYIAEKGSRTRIEETLLHGEPVLSEEMHLPGEQRLRFEIHPRAFFQPNTLQAEQLYAEVIERAGLLDADSPNRPQTVLDLYCGTGTIGLCLAPYAERVLGIELQPDAVDNARKNATDNQIDNATFFVGDVGKVLASPEFIEARGDAIDLVVVDPPRSGLFDQAIEQILEIAAPTLVYVSCNPKTLADNLVALTAGGYQLEVVQPVDLFPQTYHVENVALLTRR</sequence>
<dbReference type="InterPro" id="IPR010280">
    <property type="entry name" value="U5_MeTrfase_fam"/>
</dbReference>
<feature type="binding site" evidence="4">
    <location>
        <position position="409"/>
    </location>
    <ligand>
        <name>S-adenosyl-L-methionine</name>
        <dbReference type="ChEBI" id="CHEBI:59789"/>
    </ligand>
</feature>
<dbReference type="InterPro" id="IPR029063">
    <property type="entry name" value="SAM-dependent_MTases_sf"/>
</dbReference>
<dbReference type="InterPro" id="IPR030390">
    <property type="entry name" value="MeTrfase_TrmA_AS"/>
</dbReference>
<proteinExistence type="inferred from homology"/>
<evidence type="ECO:0000256" key="3">
    <source>
        <dbReference type="ARBA" id="ARBA00022691"/>
    </source>
</evidence>
<feature type="active site" description="Nucleophile" evidence="4">
    <location>
        <position position="508"/>
    </location>
</feature>
<evidence type="ECO:0000256" key="5">
    <source>
        <dbReference type="PROSITE-ProRule" id="PRU10015"/>
    </source>
</evidence>
<keyword evidence="3 4" id="KW-0949">S-adenosyl-L-methionine</keyword>
<dbReference type="Pfam" id="PF01938">
    <property type="entry name" value="TRAM"/>
    <property type="match status" value="1"/>
</dbReference>
<reference evidence="7 8" key="1">
    <citation type="submission" date="2018-05" db="EMBL/GenBank/DDBJ databases">
        <title>Lujinxingia marina gen. nov. sp. nov., a new facultative anaerobic member of the class Deltaproteobacteria, and proposal of Lujinxingaceae fam. nov.</title>
        <authorList>
            <person name="Li C.-M."/>
        </authorList>
    </citation>
    <scope>NUCLEOTIDE SEQUENCE [LARGE SCALE GENOMIC DNA]</scope>
    <source>
        <strain evidence="7 8">B210</strain>
    </source>
</reference>
<dbReference type="EMBL" id="QHKO01000006">
    <property type="protein sequence ID" value="RAL21139.1"/>
    <property type="molecule type" value="Genomic_DNA"/>
</dbReference>
<feature type="active site" evidence="5">
    <location>
        <position position="508"/>
    </location>
</feature>
<dbReference type="SUPFAM" id="SSF53335">
    <property type="entry name" value="S-adenosyl-L-methionine-dependent methyltransferases"/>
    <property type="match status" value="1"/>
</dbReference>
<feature type="domain" description="TRAM" evidence="6">
    <location>
        <begin position="54"/>
        <end position="122"/>
    </location>
</feature>
<comment type="similarity">
    <text evidence="4">Belongs to the class I-like SAM-binding methyltransferase superfamily. RNA M5U methyltransferase family.</text>
</comment>
<dbReference type="Gene3D" id="3.40.50.150">
    <property type="entry name" value="Vaccinia Virus protein VP39"/>
    <property type="match status" value="1"/>
</dbReference>
<keyword evidence="8" id="KW-1185">Reference proteome</keyword>
<dbReference type="InterPro" id="IPR030391">
    <property type="entry name" value="MeTrfase_TrmA_CS"/>
</dbReference>
<feature type="binding site" evidence="4">
    <location>
        <position position="430"/>
    </location>
    <ligand>
        <name>S-adenosyl-L-methionine</name>
        <dbReference type="ChEBI" id="CHEBI:59789"/>
    </ligand>
</feature>
<dbReference type="GO" id="GO:0008757">
    <property type="term" value="F:S-adenosylmethionine-dependent methyltransferase activity"/>
    <property type="evidence" value="ECO:0007669"/>
    <property type="project" value="UniProtKB-ARBA"/>
</dbReference>
<name>A0A328C8S0_9DELT</name>
<dbReference type="GO" id="GO:0006396">
    <property type="term" value="P:RNA processing"/>
    <property type="evidence" value="ECO:0007669"/>
    <property type="project" value="InterPro"/>
</dbReference>
<dbReference type="PANTHER" id="PTHR11061:SF30">
    <property type="entry name" value="TRNA (URACIL(54)-C(5))-METHYLTRANSFERASE"/>
    <property type="match status" value="1"/>
</dbReference>
<evidence type="ECO:0000313" key="8">
    <source>
        <dbReference type="Proteomes" id="UP000249169"/>
    </source>
</evidence>
<feature type="binding site" evidence="4">
    <location>
        <position position="481"/>
    </location>
    <ligand>
        <name>S-adenosyl-L-methionine</name>
        <dbReference type="ChEBI" id="CHEBI:59789"/>
    </ligand>
</feature>
<dbReference type="GO" id="GO:0008173">
    <property type="term" value="F:RNA methyltransferase activity"/>
    <property type="evidence" value="ECO:0007669"/>
    <property type="project" value="InterPro"/>
</dbReference>
<dbReference type="Proteomes" id="UP000249169">
    <property type="component" value="Unassembled WGS sequence"/>
</dbReference>
<evidence type="ECO:0000256" key="4">
    <source>
        <dbReference type="PROSITE-ProRule" id="PRU01024"/>
    </source>
</evidence>
<evidence type="ECO:0000259" key="6">
    <source>
        <dbReference type="PROSITE" id="PS50926"/>
    </source>
</evidence>
<keyword evidence="1 4" id="KW-0489">Methyltransferase</keyword>
<evidence type="ECO:0000256" key="2">
    <source>
        <dbReference type="ARBA" id="ARBA00022679"/>
    </source>
</evidence>
<dbReference type="InterPro" id="IPR012340">
    <property type="entry name" value="NA-bd_OB-fold"/>
</dbReference>
<organism evidence="7 8">
    <name type="scientific">Lujinxingia litoralis</name>
    <dbReference type="NCBI Taxonomy" id="2211119"/>
    <lineage>
        <taxon>Bacteria</taxon>
        <taxon>Deltaproteobacteria</taxon>
        <taxon>Bradymonadales</taxon>
        <taxon>Lujinxingiaceae</taxon>
        <taxon>Lujinxingia</taxon>
    </lineage>
</organism>
<protein>
    <recommendedName>
        <fullName evidence="6">TRAM domain-containing protein</fullName>
    </recommendedName>
</protein>
<evidence type="ECO:0000313" key="7">
    <source>
        <dbReference type="EMBL" id="RAL21139.1"/>
    </source>
</evidence>
<dbReference type="PROSITE" id="PS50926">
    <property type="entry name" value="TRAM"/>
    <property type="match status" value="1"/>
</dbReference>
<dbReference type="GO" id="GO:0009451">
    <property type="term" value="P:RNA modification"/>
    <property type="evidence" value="ECO:0007669"/>
    <property type="project" value="UniProtKB-ARBA"/>
</dbReference>
<dbReference type="Gene3D" id="2.40.50.140">
    <property type="entry name" value="Nucleic acid-binding proteins"/>
    <property type="match status" value="1"/>
</dbReference>
<dbReference type="PROSITE" id="PS01231">
    <property type="entry name" value="TRMA_2"/>
    <property type="match status" value="1"/>
</dbReference>
<dbReference type="CDD" id="cd02440">
    <property type="entry name" value="AdoMet_MTases"/>
    <property type="match status" value="1"/>
</dbReference>
<dbReference type="PROSITE" id="PS01230">
    <property type="entry name" value="TRMA_1"/>
    <property type="match status" value="1"/>
</dbReference>
<dbReference type="PROSITE" id="PS51687">
    <property type="entry name" value="SAM_MT_RNA_M5U"/>
    <property type="match status" value="1"/>
</dbReference>
<keyword evidence="2 4" id="KW-0808">Transferase</keyword>
<comment type="caution">
    <text evidence="7">The sequence shown here is derived from an EMBL/GenBank/DDBJ whole genome shotgun (WGS) entry which is preliminary data.</text>
</comment>